<evidence type="ECO:0000313" key="9">
    <source>
        <dbReference type="EMBL" id="EPE26765.1"/>
    </source>
</evidence>
<dbReference type="InterPro" id="IPR051836">
    <property type="entry name" value="Kremen_rcpt"/>
</dbReference>
<evidence type="ECO:0000256" key="7">
    <source>
        <dbReference type="SAM" id="SignalP"/>
    </source>
</evidence>
<dbReference type="Proteomes" id="UP000016922">
    <property type="component" value="Unassembled WGS sequence"/>
</dbReference>
<proteinExistence type="predicted"/>
<evidence type="ECO:0000256" key="3">
    <source>
        <dbReference type="ARBA" id="ARBA00022729"/>
    </source>
</evidence>
<organism evidence="9 10">
    <name type="scientific">Glarea lozoyensis (strain ATCC 20868 / MF5171)</name>
    <dbReference type="NCBI Taxonomy" id="1116229"/>
    <lineage>
        <taxon>Eukaryota</taxon>
        <taxon>Fungi</taxon>
        <taxon>Dikarya</taxon>
        <taxon>Ascomycota</taxon>
        <taxon>Pezizomycotina</taxon>
        <taxon>Leotiomycetes</taxon>
        <taxon>Helotiales</taxon>
        <taxon>Helotiaceae</taxon>
        <taxon>Glarea</taxon>
    </lineage>
</organism>
<dbReference type="RefSeq" id="XP_008085955.1">
    <property type="nucleotide sequence ID" value="XM_008087764.1"/>
</dbReference>
<evidence type="ECO:0000256" key="2">
    <source>
        <dbReference type="ARBA" id="ARBA00022692"/>
    </source>
</evidence>
<dbReference type="HOGENOM" id="CLU_116866_1_0_1"/>
<keyword evidence="3 7" id="KW-0732">Signal</keyword>
<keyword evidence="2" id="KW-0812">Transmembrane</keyword>
<dbReference type="PROSITE" id="PS51212">
    <property type="entry name" value="WSC"/>
    <property type="match status" value="1"/>
</dbReference>
<evidence type="ECO:0000256" key="4">
    <source>
        <dbReference type="ARBA" id="ARBA00022989"/>
    </source>
</evidence>
<keyword evidence="10" id="KW-1185">Reference proteome</keyword>
<reference evidence="9 10" key="1">
    <citation type="journal article" date="2013" name="BMC Genomics">
        <title>Genomics-driven discovery of the pneumocandin biosynthetic gene cluster in the fungus Glarea lozoyensis.</title>
        <authorList>
            <person name="Chen L."/>
            <person name="Yue Q."/>
            <person name="Zhang X."/>
            <person name="Xiang M."/>
            <person name="Wang C."/>
            <person name="Li S."/>
            <person name="Che Y."/>
            <person name="Ortiz-Lopez F.J."/>
            <person name="Bills G.F."/>
            <person name="Liu X."/>
            <person name="An Z."/>
        </authorList>
    </citation>
    <scope>NUCLEOTIDE SEQUENCE [LARGE SCALE GENOMIC DNA]</scope>
    <source>
        <strain evidence="10">ATCC 20868 / MF5171</strain>
    </source>
</reference>
<feature type="signal peptide" evidence="7">
    <location>
        <begin position="1"/>
        <end position="23"/>
    </location>
</feature>
<keyword evidence="6" id="KW-0325">Glycoprotein</keyword>
<keyword evidence="5" id="KW-0472">Membrane</keyword>
<evidence type="ECO:0000259" key="8">
    <source>
        <dbReference type="PROSITE" id="PS51212"/>
    </source>
</evidence>
<dbReference type="OrthoDB" id="5985073at2759"/>
<dbReference type="OMA" id="RECWCAQ"/>
<dbReference type="Pfam" id="PF01822">
    <property type="entry name" value="WSC"/>
    <property type="match status" value="1"/>
</dbReference>
<comment type="subcellular location">
    <subcellularLocation>
        <location evidence="1">Membrane</location>
        <topology evidence="1">Single-pass membrane protein</topology>
    </subcellularLocation>
</comment>
<dbReference type="EMBL" id="KE145370">
    <property type="protein sequence ID" value="EPE26765.1"/>
    <property type="molecule type" value="Genomic_DNA"/>
</dbReference>
<accession>S3CM48</accession>
<dbReference type="SMART" id="SM00321">
    <property type="entry name" value="WSC"/>
    <property type="match status" value="1"/>
</dbReference>
<dbReference type="GO" id="GO:0005886">
    <property type="term" value="C:plasma membrane"/>
    <property type="evidence" value="ECO:0007669"/>
    <property type="project" value="TreeGrafter"/>
</dbReference>
<dbReference type="InterPro" id="IPR002889">
    <property type="entry name" value="WSC_carb-bd"/>
</dbReference>
<evidence type="ECO:0000256" key="5">
    <source>
        <dbReference type="ARBA" id="ARBA00023136"/>
    </source>
</evidence>
<gene>
    <name evidence="9" type="ORF">GLAREA_02679</name>
</gene>
<evidence type="ECO:0000256" key="1">
    <source>
        <dbReference type="ARBA" id="ARBA00004167"/>
    </source>
</evidence>
<dbReference type="KEGG" id="glz:GLAREA_02679"/>
<dbReference type="STRING" id="1116229.S3CM48"/>
<sequence length="183" mass="19399">MAESPRLLARLFLLVAFLSAALAQSAITPETSRNASIWQYPGNSGWTYEGCHNETVTANGSDSGLRALVQSDGTGTSTSSDNMTVKMCLDFCAEKNFPLAGVEYTRECYCSQTIRSEAVRDDASCNLACQGNTTQICGGYRAISVYQNSKNSKKSASSKGFQETSVGSVLALGIAVGAALYLT</sequence>
<evidence type="ECO:0000313" key="10">
    <source>
        <dbReference type="Proteomes" id="UP000016922"/>
    </source>
</evidence>
<keyword evidence="4" id="KW-1133">Transmembrane helix</keyword>
<dbReference type="PANTHER" id="PTHR24269">
    <property type="entry name" value="KREMEN PROTEIN"/>
    <property type="match status" value="1"/>
</dbReference>
<name>S3CM48_GLAL2</name>
<dbReference type="AlphaFoldDB" id="S3CM48"/>
<dbReference type="GeneID" id="19461735"/>
<protein>
    <recommendedName>
        <fullName evidence="8">WSC domain-containing protein</fullName>
    </recommendedName>
</protein>
<evidence type="ECO:0000256" key="6">
    <source>
        <dbReference type="ARBA" id="ARBA00023180"/>
    </source>
</evidence>
<dbReference type="PANTHER" id="PTHR24269:SF16">
    <property type="entry name" value="PROTEIN SLG1"/>
    <property type="match status" value="1"/>
</dbReference>
<feature type="domain" description="WSC" evidence="8">
    <location>
        <begin position="45"/>
        <end position="149"/>
    </location>
</feature>
<feature type="chain" id="PRO_5004518746" description="WSC domain-containing protein" evidence="7">
    <location>
        <begin position="24"/>
        <end position="183"/>
    </location>
</feature>
<dbReference type="eggNOG" id="KOG4157">
    <property type="taxonomic scope" value="Eukaryota"/>
</dbReference>